<feature type="domain" description="LysM" evidence="7">
    <location>
        <begin position="145"/>
        <end position="191"/>
    </location>
</feature>
<gene>
    <name evidence="8" type="ORF">LEL_01110</name>
</gene>
<feature type="region of interest" description="Disordered" evidence="5">
    <location>
        <begin position="106"/>
        <end position="136"/>
    </location>
</feature>
<feature type="chain" id="PRO_5007898384" evidence="6">
    <location>
        <begin position="21"/>
        <end position="499"/>
    </location>
</feature>
<evidence type="ECO:0000313" key="8">
    <source>
        <dbReference type="EMBL" id="OAA81565.1"/>
    </source>
</evidence>
<evidence type="ECO:0000313" key="9">
    <source>
        <dbReference type="Proteomes" id="UP000076881"/>
    </source>
</evidence>
<comment type="caution">
    <text evidence="8">The sequence shown here is derived from an EMBL/GenBank/DDBJ whole genome shotgun (WGS) entry which is preliminary data.</text>
</comment>
<dbReference type="GO" id="GO:0008061">
    <property type="term" value="F:chitin binding"/>
    <property type="evidence" value="ECO:0007669"/>
    <property type="project" value="UniProtKB-KW"/>
</dbReference>
<dbReference type="PANTHER" id="PTHR34997">
    <property type="entry name" value="AM15"/>
    <property type="match status" value="1"/>
</dbReference>
<evidence type="ECO:0000256" key="1">
    <source>
        <dbReference type="ARBA" id="ARBA00022669"/>
    </source>
</evidence>
<feature type="domain" description="LysM" evidence="7">
    <location>
        <begin position="332"/>
        <end position="378"/>
    </location>
</feature>
<dbReference type="PANTHER" id="PTHR34997:SF2">
    <property type="entry name" value="LYSM DOMAIN-CONTAINING PROTEIN-RELATED"/>
    <property type="match status" value="1"/>
</dbReference>
<dbReference type="InterPro" id="IPR052210">
    <property type="entry name" value="LysM1-like"/>
</dbReference>
<protein>
    <submittedName>
        <fullName evidence="8">LysM domain protein</fullName>
    </submittedName>
</protein>
<keyword evidence="1" id="KW-0147">Chitin-binding</keyword>
<feature type="domain" description="LysM" evidence="7">
    <location>
        <begin position="239"/>
        <end position="285"/>
    </location>
</feature>
<evidence type="ECO:0000256" key="2">
    <source>
        <dbReference type="ARBA" id="ARBA00022729"/>
    </source>
</evidence>
<evidence type="ECO:0000256" key="3">
    <source>
        <dbReference type="ARBA" id="ARBA00023026"/>
    </source>
</evidence>
<keyword evidence="3" id="KW-0843">Virulence</keyword>
<accession>A0A168KDU8</accession>
<keyword evidence="2 6" id="KW-0732">Signal</keyword>
<sequence length="499" mass="53526">MRQNWATGAVVGLAIALAAAEDASSAEGRWGTLTSSPSMPFDPKTKQPCALWYNNDGDESCADVVSETWTDMVDFLRWNPSIDGVCENFKKGQSYCLDARAAEVGTSSSERPTSTTTKPATTTQPDNGIMTPSPTQPGMVANCGKFTLVRRYDKCEYIAQNFGISLQDFLAWNPKVGKDCAGLETEKYACVSVSSHVTSTATSSTTTASTTEPATTTTAGNGIETPQPTQPGMVTDCNKFYRVSKGDTCDKITSSSRISPSDFARWNPNVGDKCTGLWADTYACVGVVGGPPPIPSSTTTTTTTAAPTWTMPSNGIATPQPTQPGMVGNCVKFHYISKGNTCDQITSYQQISQRDFARWNPNIGESCTGMWADAYACVGIAAFSLKTKYHGGCTGDVYNNVVVKPGEGYCMNTDCQVGSLDIDADGLCPDGEVQLSYWEQPGCVGQWYGYGYADKGACRGLWTNGDKFKAIHLRCARKEDDCVSKGSCTCDFEPQNKVC</sequence>
<dbReference type="SUPFAM" id="SSF54106">
    <property type="entry name" value="LysM domain"/>
    <property type="match status" value="1"/>
</dbReference>
<feature type="compositionally biased region" description="Low complexity" evidence="5">
    <location>
        <begin position="106"/>
        <end position="125"/>
    </location>
</feature>
<feature type="domain" description="LysM" evidence="7">
    <location>
        <begin position="51"/>
        <end position="97"/>
    </location>
</feature>
<dbReference type="Gene3D" id="3.10.350.10">
    <property type="entry name" value="LysM domain"/>
    <property type="match status" value="4"/>
</dbReference>
<dbReference type="AlphaFoldDB" id="A0A168KDU8"/>
<evidence type="ECO:0000256" key="6">
    <source>
        <dbReference type="SAM" id="SignalP"/>
    </source>
</evidence>
<dbReference type="CDD" id="cd00118">
    <property type="entry name" value="LysM"/>
    <property type="match status" value="2"/>
</dbReference>
<dbReference type="EMBL" id="AZHF01000001">
    <property type="protein sequence ID" value="OAA81565.1"/>
    <property type="molecule type" value="Genomic_DNA"/>
</dbReference>
<organism evidence="8 9">
    <name type="scientific">Akanthomyces lecanii RCEF 1005</name>
    <dbReference type="NCBI Taxonomy" id="1081108"/>
    <lineage>
        <taxon>Eukaryota</taxon>
        <taxon>Fungi</taxon>
        <taxon>Dikarya</taxon>
        <taxon>Ascomycota</taxon>
        <taxon>Pezizomycotina</taxon>
        <taxon>Sordariomycetes</taxon>
        <taxon>Hypocreomycetidae</taxon>
        <taxon>Hypocreales</taxon>
        <taxon>Cordycipitaceae</taxon>
        <taxon>Akanthomyces</taxon>
        <taxon>Cordyceps confragosa</taxon>
    </lineage>
</organism>
<name>A0A168KDU8_CORDF</name>
<comment type="similarity">
    <text evidence="4">Belongs to the secreted LysM effector family.</text>
</comment>
<dbReference type="SMART" id="SM00257">
    <property type="entry name" value="LysM"/>
    <property type="match status" value="3"/>
</dbReference>
<evidence type="ECO:0000256" key="4">
    <source>
        <dbReference type="ARBA" id="ARBA00044955"/>
    </source>
</evidence>
<proteinExistence type="inferred from homology"/>
<evidence type="ECO:0000256" key="5">
    <source>
        <dbReference type="SAM" id="MobiDB-lite"/>
    </source>
</evidence>
<dbReference type="Pfam" id="PF01476">
    <property type="entry name" value="LysM"/>
    <property type="match status" value="2"/>
</dbReference>
<dbReference type="InterPro" id="IPR036779">
    <property type="entry name" value="LysM_dom_sf"/>
</dbReference>
<reference evidence="8 9" key="1">
    <citation type="journal article" date="2016" name="Genome Biol. Evol.">
        <title>Divergent and convergent evolution of fungal pathogenicity.</title>
        <authorList>
            <person name="Shang Y."/>
            <person name="Xiao G."/>
            <person name="Zheng P."/>
            <person name="Cen K."/>
            <person name="Zhan S."/>
            <person name="Wang C."/>
        </authorList>
    </citation>
    <scope>NUCLEOTIDE SEQUENCE [LARGE SCALE GENOMIC DNA]</scope>
    <source>
        <strain evidence="8 9">RCEF 1005</strain>
    </source>
</reference>
<dbReference type="InterPro" id="IPR018392">
    <property type="entry name" value="LysM"/>
</dbReference>
<dbReference type="PROSITE" id="PS51782">
    <property type="entry name" value="LYSM"/>
    <property type="match status" value="4"/>
</dbReference>
<feature type="signal peptide" evidence="6">
    <location>
        <begin position="1"/>
        <end position="20"/>
    </location>
</feature>
<feature type="compositionally biased region" description="Low complexity" evidence="5">
    <location>
        <begin position="201"/>
        <end position="219"/>
    </location>
</feature>
<dbReference type="STRING" id="1081108.A0A168KDU8"/>
<feature type="region of interest" description="Disordered" evidence="5">
    <location>
        <begin position="201"/>
        <end position="231"/>
    </location>
</feature>
<evidence type="ECO:0000259" key="7">
    <source>
        <dbReference type="PROSITE" id="PS51782"/>
    </source>
</evidence>
<keyword evidence="9" id="KW-1185">Reference proteome</keyword>
<dbReference type="Proteomes" id="UP000076881">
    <property type="component" value="Unassembled WGS sequence"/>
</dbReference>
<dbReference type="OrthoDB" id="4870041at2759"/>